<accession>A0A0U5KWL6</accession>
<sequence length="156" mass="16920">MLKQSGLLAIGALLLAGCASKQPTHSLVTPPPPQIDQTQQNSMAPADQDSGAFVPAQSADTFAPAQSAAPAADGNTARIQECRKELDAMQSYSKASYDAYLAEFQKVGAQTNKYLQIKGGISSDINDLAMPRYQFQIRELCFRIKTRLTQLIIRQS</sequence>
<evidence type="ECO:0000256" key="1">
    <source>
        <dbReference type="SAM" id="MobiDB-lite"/>
    </source>
</evidence>
<dbReference type="AlphaFoldDB" id="A0A0U5KWL6"/>
<evidence type="ECO:0000256" key="2">
    <source>
        <dbReference type="SAM" id="SignalP"/>
    </source>
</evidence>
<dbReference type="RefSeq" id="WP_225701152.1">
    <property type="nucleotide sequence ID" value="NZ_CP073262.1"/>
</dbReference>
<dbReference type="GeneID" id="84614803"/>
<organism evidence="3 4">
    <name type="scientific">Duffyella gerundensis</name>
    <dbReference type="NCBI Taxonomy" id="1619313"/>
    <lineage>
        <taxon>Bacteria</taxon>
        <taxon>Pseudomonadati</taxon>
        <taxon>Pseudomonadota</taxon>
        <taxon>Gammaproteobacteria</taxon>
        <taxon>Enterobacterales</taxon>
        <taxon>Erwiniaceae</taxon>
        <taxon>Duffyella</taxon>
    </lineage>
</organism>
<feature type="signal peptide" evidence="2">
    <location>
        <begin position="1"/>
        <end position="21"/>
    </location>
</feature>
<evidence type="ECO:0008006" key="5">
    <source>
        <dbReference type="Google" id="ProtNLM"/>
    </source>
</evidence>
<dbReference type="EMBL" id="LN907827">
    <property type="protein sequence ID" value="CUU22442.1"/>
    <property type="molecule type" value="Genomic_DNA"/>
</dbReference>
<gene>
    <name evidence="3" type="ORF">EM595_0205</name>
</gene>
<keyword evidence="4" id="KW-1185">Reference proteome</keyword>
<dbReference type="Proteomes" id="UP000059419">
    <property type="component" value="Chromosome 1"/>
</dbReference>
<dbReference type="PROSITE" id="PS51257">
    <property type="entry name" value="PROKAR_LIPOPROTEIN"/>
    <property type="match status" value="1"/>
</dbReference>
<reference evidence="4" key="1">
    <citation type="submission" date="2015-11" db="EMBL/GenBank/DDBJ databases">
        <authorList>
            <person name="Blom J."/>
        </authorList>
    </citation>
    <scope>NUCLEOTIDE SEQUENCE [LARGE SCALE GENOMIC DNA]</scope>
</reference>
<evidence type="ECO:0000313" key="4">
    <source>
        <dbReference type="Proteomes" id="UP000059419"/>
    </source>
</evidence>
<dbReference type="PATRIC" id="fig|1619313.3.peg.212"/>
<name>A0A0U5KWL6_9GAMM</name>
<feature type="chain" id="PRO_5006860906" description="Secreted protein" evidence="2">
    <location>
        <begin position="22"/>
        <end position="156"/>
    </location>
</feature>
<protein>
    <recommendedName>
        <fullName evidence="5">Secreted protein</fullName>
    </recommendedName>
</protein>
<keyword evidence="2" id="KW-0732">Signal</keyword>
<evidence type="ECO:0000313" key="3">
    <source>
        <dbReference type="EMBL" id="CUU22442.1"/>
    </source>
</evidence>
<dbReference type="KEGG" id="ege:EM595_0205"/>
<feature type="region of interest" description="Disordered" evidence="1">
    <location>
        <begin position="23"/>
        <end position="57"/>
    </location>
</feature>
<proteinExistence type="predicted"/>